<keyword evidence="2" id="KW-1185">Reference proteome</keyword>
<dbReference type="AlphaFoldDB" id="A0A953NAH8"/>
<proteinExistence type="predicted"/>
<gene>
    <name evidence="1" type="ORF">KZZ10_08710</name>
</gene>
<dbReference type="SUPFAM" id="SSF54285">
    <property type="entry name" value="MoaD/ThiS"/>
    <property type="match status" value="1"/>
</dbReference>
<organism evidence="1 2">
    <name type="scientific">Zwartia hollandica</name>
    <dbReference type="NCBI Taxonomy" id="324606"/>
    <lineage>
        <taxon>Bacteria</taxon>
        <taxon>Pseudomonadati</taxon>
        <taxon>Pseudomonadota</taxon>
        <taxon>Betaproteobacteria</taxon>
        <taxon>Burkholderiales</taxon>
        <taxon>Alcaligenaceae</taxon>
        <taxon>Zwartia</taxon>
    </lineage>
</organism>
<evidence type="ECO:0000313" key="2">
    <source>
        <dbReference type="Proteomes" id="UP000739565"/>
    </source>
</evidence>
<dbReference type="InterPro" id="IPR016155">
    <property type="entry name" value="Mopterin_synth/thiamin_S_b"/>
</dbReference>
<comment type="caution">
    <text evidence="1">The sequence shown here is derived from an EMBL/GenBank/DDBJ whole genome shotgun (WGS) entry which is preliminary data.</text>
</comment>
<accession>A0A953NAH8</accession>
<protein>
    <submittedName>
        <fullName evidence="1">MoaD/ThiS family protein</fullName>
    </submittedName>
</protein>
<reference evidence="1" key="1">
    <citation type="submission" date="2021-07" db="EMBL/GenBank/DDBJ databases">
        <title>New genus and species of the family Alcaligenaceae.</title>
        <authorList>
            <person name="Hahn M.W."/>
        </authorList>
    </citation>
    <scope>NUCLEOTIDE SEQUENCE</scope>
    <source>
        <strain evidence="1">LF4-65</strain>
    </source>
</reference>
<dbReference type="InterPro" id="IPR012675">
    <property type="entry name" value="Beta-grasp_dom_sf"/>
</dbReference>
<name>A0A953NAH8_9BURK</name>
<dbReference type="RefSeq" id="WP_259661134.1">
    <property type="nucleotide sequence ID" value="NZ_JAHXRI010000007.1"/>
</dbReference>
<dbReference type="EMBL" id="JAHXRI010000007">
    <property type="protein sequence ID" value="MBZ1350723.1"/>
    <property type="molecule type" value="Genomic_DNA"/>
</dbReference>
<sequence>MPQAVRVMLTGGFSRRYTNGVREFEVQARTVRGVIRAMDELFPGLGEHLEEETSIAIDGVIHEVVYTQAIRSGGEVFFIPRIEGG</sequence>
<dbReference type="Gene3D" id="3.10.20.30">
    <property type="match status" value="1"/>
</dbReference>
<evidence type="ECO:0000313" key="1">
    <source>
        <dbReference type="EMBL" id="MBZ1350723.1"/>
    </source>
</evidence>
<dbReference type="Proteomes" id="UP000739565">
    <property type="component" value="Unassembled WGS sequence"/>
</dbReference>